<dbReference type="Proteomes" id="UP000485880">
    <property type="component" value="Unassembled WGS sequence"/>
</dbReference>
<reference evidence="1 2" key="1">
    <citation type="submission" date="2019-05" db="EMBL/GenBank/DDBJ databases">
        <authorList>
            <person name="Farhan Ul Haque M."/>
        </authorList>
    </citation>
    <scope>NUCLEOTIDE SEQUENCE [LARGE SCALE GENOMIC DNA]</scope>
    <source>
        <strain evidence="1">2</strain>
    </source>
</reference>
<name>A0A8B6M302_METTU</name>
<organism evidence="1 2">
    <name type="scientific">Methylocella tundrae</name>
    <dbReference type="NCBI Taxonomy" id="227605"/>
    <lineage>
        <taxon>Bacteria</taxon>
        <taxon>Pseudomonadati</taxon>
        <taxon>Pseudomonadota</taxon>
        <taxon>Alphaproteobacteria</taxon>
        <taxon>Hyphomicrobiales</taxon>
        <taxon>Beijerinckiaceae</taxon>
        <taxon>Methylocella</taxon>
    </lineage>
</organism>
<comment type="caution">
    <text evidence="1">The sequence shown here is derived from an EMBL/GenBank/DDBJ whole genome shotgun (WGS) entry which is preliminary data.</text>
</comment>
<proteinExistence type="predicted"/>
<evidence type="ECO:0000313" key="2">
    <source>
        <dbReference type="Proteomes" id="UP000485880"/>
    </source>
</evidence>
<protein>
    <recommendedName>
        <fullName evidence="3">DUF2946 domain-containing protein</fullName>
    </recommendedName>
</protein>
<gene>
    <name evidence="1" type="ORF">MPC4_160057</name>
</gene>
<keyword evidence="2" id="KW-1185">Reference proteome</keyword>
<dbReference type="Pfam" id="PF11162">
    <property type="entry name" value="DUF2946"/>
    <property type="match status" value="1"/>
</dbReference>
<dbReference type="EMBL" id="CABFMQ020000068">
    <property type="protein sequence ID" value="VTZ49407.1"/>
    <property type="molecule type" value="Genomic_DNA"/>
</dbReference>
<dbReference type="RefSeq" id="WP_174511747.1">
    <property type="nucleotide sequence ID" value="NZ_CABFMQ020000068.1"/>
</dbReference>
<accession>A0A8B6M302</accession>
<evidence type="ECO:0000313" key="1">
    <source>
        <dbReference type="EMBL" id="VTZ49407.1"/>
    </source>
</evidence>
<sequence>MPLLQASRLTHPRRGEAARMVFRGLPGGCQRAAARFLALAALLAVVLAPLNLCCSAERFAARSLSLEAALGPPAHVALCAHASAKDEGPGNQAPGHGHHDDCPCCQFLDGAALEPSREITLAAYPARVIETLVASTNAPALAAPRALAGRPRAPPHLI</sequence>
<evidence type="ECO:0008006" key="3">
    <source>
        <dbReference type="Google" id="ProtNLM"/>
    </source>
</evidence>
<dbReference type="InterPro" id="IPR021333">
    <property type="entry name" value="DUF2946"/>
</dbReference>
<dbReference type="AlphaFoldDB" id="A0A8B6M302"/>